<comment type="similarity">
    <text evidence="1">Belongs to the WSCD family.</text>
</comment>
<evidence type="ECO:0000313" key="2">
    <source>
        <dbReference type="EMBL" id="KAK3880167.1"/>
    </source>
</evidence>
<sequence length="444" mass="50226">MWILLRARGLDPQQFHLEVNKGKFIRTRDLYYLSPVFRNLNSTYSRQRESSFLGVTIPVIICIPESHLLDLLLTSLCSSESRAGLPPRHRLGWRQCRVILGGTGERRGASGVYLPIVTSCCFAGVLLCGPTVTVNQEKGYDLTIPFSRLVHFPQPDDIQATSDNTHVTSVDGQLSLDPKGKEVWKPWKDDPPSSPCIHYQNRLGVGIASVRLVSFPCSGNTWLRYLIESATGVFTGAVYNDKRLYKGGYRGELQDPNNGKTVLQKTHASTFLTKPYLSDFKKRYSSMEPFYPAVLLVRNPACAIISFHKLRVSKNHTGQINKQHFHDEVFHKNFNIWLCNWEALVLDRLLGSRAPVFVVLYEELVARPLHTLRQVLTFLGTPVDEGRMSCLEAHLEGKFKREGSKQIDPYTAEEKNYIAAATYKVNNTLQMLGYAPLPTYPHLD</sequence>
<dbReference type="Pfam" id="PF13469">
    <property type="entry name" value="Sulfotransfer_3"/>
    <property type="match status" value="1"/>
</dbReference>
<dbReference type="PANTHER" id="PTHR45964:SF9">
    <property type="entry name" value="SULFOTRANSFERASE"/>
    <property type="match status" value="1"/>
</dbReference>
<accession>A0AAE1FTA6</accession>
<protein>
    <recommendedName>
        <fullName evidence="4">Sulfotransferase</fullName>
    </recommendedName>
</protein>
<evidence type="ECO:0000256" key="1">
    <source>
        <dbReference type="ARBA" id="ARBA00010236"/>
    </source>
</evidence>
<dbReference type="SUPFAM" id="SSF52540">
    <property type="entry name" value="P-loop containing nucleoside triphosphate hydrolases"/>
    <property type="match status" value="1"/>
</dbReference>
<organism evidence="2 3">
    <name type="scientific">Petrolisthes cinctipes</name>
    <name type="common">Flat porcelain crab</name>
    <dbReference type="NCBI Taxonomy" id="88211"/>
    <lineage>
        <taxon>Eukaryota</taxon>
        <taxon>Metazoa</taxon>
        <taxon>Ecdysozoa</taxon>
        <taxon>Arthropoda</taxon>
        <taxon>Crustacea</taxon>
        <taxon>Multicrustacea</taxon>
        <taxon>Malacostraca</taxon>
        <taxon>Eumalacostraca</taxon>
        <taxon>Eucarida</taxon>
        <taxon>Decapoda</taxon>
        <taxon>Pleocyemata</taxon>
        <taxon>Anomura</taxon>
        <taxon>Galatheoidea</taxon>
        <taxon>Porcellanidae</taxon>
        <taxon>Petrolisthes</taxon>
    </lineage>
</organism>
<dbReference type="InterPro" id="IPR051589">
    <property type="entry name" value="Sialate-O-sulfotransferase"/>
</dbReference>
<dbReference type="InterPro" id="IPR027417">
    <property type="entry name" value="P-loop_NTPase"/>
</dbReference>
<comment type="caution">
    <text evidence="2">The sequence shown here is derived from an EMBL/GenBank/DDBJ whole genome shotgun (WGS) entry which is preliminary data.</text>
</comment>
<evidence type="ECO:0000313" key="3">
    <source>
        <dbReference type="Proteomes" id="UP001286313"/>
    </source>
</evidence>
<gene>
    <name evidence="2" type="ORF">Pcinc_015299</name>
</gene>
<dbReference type="PANTHER" id="PTHR45964">
    <property type="entry name" value="WSCD FAMILY MEMBER CG9164"/>
    <property type="match status" value="1"/>
</dbReference>
<dbReference type="AlphaFoldDB" id="A0AAE1FTA6"/>
<evidence type="ECO:0008006" key="4">
    <source>
        <dbReference type="Google" id="ProtNLM"/>
    </source>
</evidence>
<dbReference type="EMBL" id="JAWQEG010001349">
    <property type="protein sequence ID" value="KAK3880167.1"/>
    <property type="molecule type" value="Genomic_DNA"/>
</dbReference>
<keyword evidence="3" id="KW-1185">Reference proteome</keyword>
<dbReference type="Proteomes" id="UP001286313">
    <property type="component" value="Unassembled WGS sequence"/>
</dbReference>
<dbReference type="Gene3D" id="3.40.50.300">
    <property type="entry name" value="P-loop containing nucleotide triphosphate hydrolases"/>
    <property type="match status" value="1"/>
</dbReference>
<name>A0AAE1FTA6_PETCI</name>
<reference evidence="2" key="1">
    <citation type="submission" date="2023-10" db="EMBL/GenBank/DDBJ databases">
        <title>Genome assemblies of two species of porcelain crab, Petrolisthes cinctipes and Petrolisthes manimaculis (Anomura: Porcellanidae).</title>
        <authorList>
            <person name="Angst P."/>
        </authorList>
    </citation>
    <scope>NUCLEOTIDE SEQUENCE</scope>
    <source>
        <strain evidence="2">PB745_01</strain>
        <tissue evidence="2">Gill</tissue>
    </source>
</reference>
<proteinExistence type="inferred from homology"/>